<dbReference type="Proteomes" id="UP000216451">
    <property type="component" value="Unassembled WGS sequence"/>
</dbReference>
<dbReference type="EMBL" id="MWXA01000001">
    <property type="protein sequence ID" value="OZG68774.1"/>
    <property type="molecule type" value="Genomic_DNA"/>
</dbReference>
<organism evidence="1 2">
    <name type="scientific">Bifidobacterium aquikefiri</name>
    <dbReference type="NCBI Taxonomy" id="1653207"/>
    <lineage>
        <taxon>Bacteria</taxon>
        <taxon>Bacillati</taxon>
        <taxon>Actinomycetota</taxon>
        <taxon>Actinomycetes</taxon>
        <taxon>Bifidobacteriales</taxon>
        <taxon>Bifidobacteriaceae</taxon>
        <taxon>Bifidobacterium</taxon>
    </lineage>
</organism>
<proteinExistence type="predicted"/>
<reference evidence="1 2" key="1">
    <citation type="journal article" date="2017" name="BMC Genomics">
        <title>Comparative genomic and phylogenomic analyses of the Bifidobacteriaceae family.</title>
        <authorList>
            <person name="Lugli G.A."/>
            <person name="Milani C."/>
            <person name="Turroni F."/>
            <person name="Duranti S."/>
            <person name="Mancabelli L."/>
            <person name="Mangifesta M."/>
            <person name="Ferrario C."/>
            <person name="Modesto M."/>
            <person name="Mattarelli P."/>
            <person name="Jiri K."/>
            <person name="van Sinderen D."/>
            <person name="Ventura M."/>
        </authorList>
    </citation>
    <scope>NUCLEOTIDE SEQUENCE [LARGE SCALE GENOMIC DNA]</scope>
    <source>
        <strain evidence="1 2">LMG 28769</strain>
    </source>
</reference>
<name>A0A261GBJ7_9BIFI</name>
<gene>
    <name evidence="1" type="ORF">BAQU_0075</name>
</gene>
<sequence>MYGSRRMRQKTYTRINLSYYPLGDIVEYRVRKLNNILTMLNQKDFRTPLPE</sequence>
<evidence type="ECO:0000313" key="1">
    <source>
        <dbReference type="EMBL" id="OZG68774.1"/>
    </source>
</evidence>
<evidence type="ECO:0000313" key="2">
    <source>
        <dbReference type="Proteomes" id="UP000216451"/>
    </source>
</evidence>
<keyword evidence="2" id="KW-1185">Reference proteome</keyword>
<dbReference type="AlphaFoldDB" id="A0A261GBJ7"/>
<accession>A0A261GBJ7</accession>
<protein>
    <submittedName>
        <fullName evidence="1">Uncharacterized protein</fullName>
    </submittedName>
</protein>
<comment type="caution">
    <text evidence="1">The sequence shown here is derived from an EMBL/GenBank/DDBJ whole genome shotgun (WGS) entry which is preliminary data.</text>
</comment>